<comment type="caution">
    <text evidence="1">The sequence shown here is derived from an EMBL/GenBank/DDBJ whole genome shotgun (WGS) entry which is preliminary data.</text>
</comment>
<evidence type="ECO:0000313" key="2">
    <source>
        <dbReference type="Proteomes" id="UP000657918"/>
    </source>
</evidence>
<dbReference type="AlphaFoldDB" id="A0A835J130"/>
<gene>
    <name evidence="1" type="ORF">SADUNF_Sadunf19G0008300</name>
</gene>
<keyword evidence="2" id="KW-1185">Reference proteome</keyword>
<reference evidence="1 2" key="1">
    <citation type="submission" date="2020-10" db="EMBL/GenBank/DDBJ databases">
        <title>Plant Genome Project.</title>
        <authorList>
            <person name="Zhang R.-G."/>
        </authorList>
    </citation>
    <scope>NUCLEOTIDE SEQUENCE [LARGE SCALE GENOMIC DNA]</scope>
    <source>
        <strain evidence="1">FAFU-HL-1</strain>
        <tissue evidence="1">Leaf</tissue>
    </source>
</reference>
<name>A0A835J130_9ROSI</name>
<proteinExistence type="predicted"/>
<protein>
    <submittedName>
        <fullName evidence="1">Uncharacterized protein</fullName>
    </submittedName>
</protein>
<dbReference type="OrthoDB" id="1434734at2759"/>
<dbReference type="Proteomes" id="UP000657918">
    <property type="component" value="Unassembled WGS sequence"/>
</dbReference>
<sequence>MQKEEDSNARAQNKVADALRRRPHLLHISTVTVNGFEHITKEYSNDEDFGKIWNELSSPELVWLQSLELQRLHPHLFTTYLRHNLSESSSLGEPAIDANQDANQDQDINAGVEAIEADLINLLLNLMHILPVQPYN</sequence>
<evidence type="ECO:0000313" key="1">
    <source>
        <dbReference type="EMBL" id="KAF9660866.1"/>
    </source>
</evidence>
<dbReference type="EMBL" id="JADGMS010000019">
    <property type="protein sequence ID" value="KAF9660866.1"/>
    <property type="molecule type" value="Genomic_DNA"/>
</dbReference>
<organism evidence="1 2">
    <name type="scientific">Salix dunnii</name>
    <dbReference type="NCBI Taxonomy" id="1413687"/>
    <lineage>
        <taxon>Eukaryota</taxon>
        <taxon>Viridiplantae</taxon>
        <taxon>Streptophyta</taxon>
        <taxon>Embryophyta</taxon>
        <taxon>Tracheophyta</taxon>
        <taxon>Spermatophyta</taxon>
        <taxon>Magnoliopsida</taxon>
        <taxon>eudicotyledons</taxon>
        <taxon>Gunneridae</taxon>
        <taxon>Pentapetalae</taxon>
        <taxon>rosids</taxon>
        <taxon>fabids</taxon>
        <taxon>Malpighiales</taxon>
        <taxon>Salicaceae</taxon>
        <taxon>Saliceae</taxon>
        <taxon>Salix</taxon>
    </lineage>
</organism>
<accession>A0A835J130</accession>